<dbReference type="EMBL" id="WWCV01000014">
    <property type="protein sequence ID" value="MYN17102.1"/>
    <property type="molecule type" value="Genomic_DNA"/>
</dbReference>
<feature type="domain" description="Helicase C-terminal" evidence="5">
    <location>
        <begin position="949"/>
        <end position="1106"/>
    </location>
</feature>
<keyword evidence="6" id="KW-0067">ATP-binding</keyword>
<dbReference type="GO" id="GO:0005524">
    <property type="term" value="F:ATP binding"/>
    <property type="evidence" value="ECO:0007669"/>
    <property type="project" value="InterPro"/>
</dbReference>
<dbReference type="PROSITE" id="PS51192">
    <property type="entry name" value="HELICASE_ATP_BIND_1"/>
    <property type="match status" value="1"/>
</dbReference>
<dbReference type="InterPro" id="IPR007527">
    <property type="entry name" value="Znf_SWIM"/>
</dbReference>
<dbReference type="InterPro" id="IPR014001">
    <property type="entry name" value="Helicase_ATP-bd"/>
</dbReference>
<dbReference type="InterPro" id="IPR001650">
    <property type="entry name" value="Helicase_C-like"/>
</dbReference>
<keyword evidence="1" id="KW-0378">Hydrolase</keyword>
<dbReference type="GO" id="GO:0016787">
    <property type="term" value="F:hydrolase activity"/>
    <property type="evidence" value="ECO:0007669"/>
    <property type="project" value="UniProtKB-KW"/>
</dbReference>
<keyword evidence="6" id="KW-0347">Helicase</keyword>
<dbReference type="CDD" id="cd18793">
    <property type="entry name" value="SF2_C_SNF"/>
    <property type="match status" value="1"/>
</dbReference>
<evidence type="ECO:0000259" key="5">
    <source>
        <dbReference type="PROSITE" id="PS51194"/>
    </source>
</evidence>
<reference evidence="6 7" key="1">
    <citation type="submission" date="2019-12" db="EMBL/GenBank/DDBJ databases">
        <title>Novel species isolated from a subtropical stream in China.</title>
        <authorList>
            <person name="Lu H."/>
        </authorList>
    </citation>
    <scope>NUCLEOTIDE SEQUENCE [LARGE SCALE GENOMIC DNA]</scope>
    <source>
        <strain evidence="6 7">FT107W</strain>
    </source>
</reference>
<gene>
    <name evidence="6" type="ORF">GTP81_10100</name>
</gene>
<keyword evidence="2" id="KW-0863">Zinc-finger</keyword>
<dbReference type="CDD" id="cd18012">
    <property type="entry name" value="DEXQc_arch_SWI2_SNF2"/>
    <property type="match status" value="1"/>
</dbReference>
<evidence type="ECO:0000256" key="2">
    <source>
        <dbReference type="PROSITE-ProRule" id="PRU00325"/>
    </source>
</evidence>
<evidence type="ECO:0000313" key="6">
    <source>
        <dbReference type="EMBL" id="MYN17102.1"/>
    </source>
</evidence>
<dbReference type="Gene3D" id="3.40.50.10810">
    <property type="entry name" value="Tandem AAA-ATPase domain"/>
    <property type="match status" value="1"/>
</dbReference>
<comment type="caution">
    <text evidence="6">The sequence shown here is derived from an EMBL/GenBank/DDBJ whole genome shotgun (WGS) entry which is preliminary data.</text>
</comment>
<dbReference type="GO" id="GO:0004386">
    <property type="term" value="F:helicase activity"/>
    <property type="evidence" value="ECO:0007669"/>
    <property type="project" value="UniProtKB-KW"/>
</dbReference>
<dbReference type="Pfam" id="PF00271">
    <property type="entry name" value="Helicase_C"/>
    <property type="match status" value="1"/>
</dbReference>
<organism evidence="6 7">
    <name type="scientific">Duganella vulcania</name>
    <dbReference type="NCBI Taxonomy" id="2692166"/>
    <lineage>
        <taxon>Bacteria</taxon>
        <taxon>Pseudomonadati</taxon>
        <taxon>Pseudomonadota</taxon>
        <taxon>Betaproteobacteria</taxon>
        <taxon>Burkholderiales</taxon>
        <taxon>Oxalobacteraceae</taxon>
        <taxon>Telluria group</taxon>
        <taxon>Duganella</taxon>
    </lineage>
</organism>
<dbReference type="Gene3D" id="3.40.50.300">
    <property type="entry name" value="P-loop containing nucleotide triphosphate hydrolases"/>
    <property type="match status" value="1"/>
</dbReference>
<dbReference type="InterPro" id="IPR038718">
    <property type="entry name" value="SNF2-like_sf"/>
</dbReference>
<proteinExistence type="predicted"/>
<dbReference type="PROSITE" id="PS51194">
    <property type="entry name" value="HELICASE_CTER"/>
    <property type="match status" value="1"/>
</dbReference>
<dbReference type="SMART" id="SM00487">
    <property type="entry name" value="DEXDc"/>
    <property type="match status" value="1"/>
</dbReference>
<evidence type="ECO:0000259" key="4">
    <source>
        <dbReference type="PROSITE" id="PS51192"/>
    </source>
</evidence>
<keyword evidence="2" id="KW-0479">Metal-binding</keyword>
<dbReference type="InterPro" id="IPR000330">
    <property type="entry name" value="SNF2_N"/>
</dbReference>
<keyword evidence="7" id="KW-1185">Reference proteome</keyword>
<dbReference type="PANTHER" id="PTHR10799">
    <property type="entry name" value="SNF2/RAD54 HELICASE FAMILY"/>
    <property type="match status" value="1"/>
</dbReference>
<keyword evidence="6" id="KW-0547">Nucleotide-binding</keyword>
<evidence type="ECO:0000313" key="7">
    <source>
        <dbReference type="Proteomes" id="UP000484875"/>
    </source>
</evidence>
<feature type="domain" description="SWIM-type" evidence="3">
    <location>
        <begin position="61"/>
        <end position="95"/>
    </location>
</feature>
<protein>
    <submittedName>
        <fullName evidence="6">Helicase</fullName>
    </submittedName>
</protein>
<dbReference type="SUPFAM" id="SSF52540">
    <property type="entry name" value="P-loop containing nucleoside triphosphate hydrolases"/>
    <property type="match status" value="2"/>
</dbReference>
<accession>A0A845HD21</accession>
<feature type="domain" description="Helicase ATP-binding" evidence="4">
    <location>
        <begin position="660"/>
        <end position="820"/>
    </location>
</feature>
<dbReference type="SMART" id="SM00490">
    <property type="entry name" value="HELICc"/>
    <property type="match status" value="1"/>
</dbReference>
<name>A0A845HD21_9BURK</name>
<dbReference type="InterPro" id="IPR027417">
    <property type="entry name" value="P-loop_NTPase"/>
</dbReference>
<evidence type="ECO:0000256" key="1">
    <source>
        <dbReference type="ARBA" id="ARBA00022801"/>
    </source>
</evidence>
<dbReference type="Pfam" id="PF04434">
    <property type="entry name" value="SWIM"/>
    <property type="match status" value="1"/>
</dbReference>
<evidence type="ECO:0000259" key="3">
    <source>
        <dbReference type="PROSITE" id="PS50966"/>
    </source>
</evidence>
<dbReference type="PROSITE" id="PS50966">
    <property type="entry name" value="ZF_SWIM"/>
    <property type="match status" value="1"/>
</dbReference>
<sequence length="1112" mass="121534">MGRILRMRYTPNDVHSRFDHGTYERGASYHRRNMVAEASIDGGIIKGKVRGSSANYYRQKIKLVSDGQRIDFEGDCSCPVEFNCKHVVAVLLAVCASGAAAGPVDDDDTLPYDMSRWLSGLEYQADAARRQQSTRKPPPPQTFRLIYVLMPQAGNGRLLLHLCKGRVAADGVIRSATQIKDMYGFQNSPPAYLREEDLETASMYSGLVNNVWSTTALVPAGRGAFRLLLRLAEMAVLYLADDAAGLRSGLRPLRAGPARDGQLAWCADTIDNDLRLDWAFDDGAAIGHLLPTTPPLYLHDGLLGQLNLPDSLSVLPLTEWLPVVARAPRLAPAHAALFASEVFSTSLKGLLPTPKLATRLRTDVRPAPVLILGSVPPSMAGGHPAARDFGLLMFEYDGQRVSADPAIELTAMRDGGIDTIVRNEADEAAAWSLLRAAGLHRTEAGHLVDGAPFGELHMASEGAWLQFARATLPSLRARGWHIDTTPGFRYDLAEVDDWYAQVGQADDGAGSAWLDLELGIVVNGAQVPLLPVLVQMIRLAPRDFERATLDARGDDEPLLATLPGDVRVALPWGRVKPILRTLGELYFQDRIGDALRLPALDMARLAELEAGAQLRWLGGEHLRALGRKLAAFERVQPVAAPAGLEASLRPYQAEGLAWMQFLREYGLAGILADDMGLGKTIQTLSHILVEKEAGRLTAPALVVAPTSLMANWQAEAARFAPGLRVLTLTGPERLGRFGDMAGADLVLTSYALLPRDEEALRKQPFHLLILDESQYIKNNRSKAAQTAGLLQARHRLCLTGTPLQNHLGELWSQFHFLMPGLLGSEQAFNADFRKPVEKQGDGERNALLIRRIKPFLLRRTKDSVAKELPPKTEMVRMVDLAGAQRDLYETVRLAMDRKVREEIARKGVARSQIVILDALLKLRQVCCDPRLLKAAGARKTDAPSAKLQVLMELVDELLDEGRKLLVFSQFTSMLALIEAELKARAVPYALLTGDTADRAAQVEAFQSGAVPVFLISLKAGGVGLNLTAADTVIHYDPWWNPAAENQATDRAWRIGQDKPVFVYRLIAKGTLEEKIQELQRTKAGLADAVLAGGEMQGLQIKPEDLLGILSAG</sequence>
<dbReference type="Pfam" id="PF00176">
    <property type="entry name" value="SNF2-rel_dom"/>
    <property type="match status" value="1"/>
</dbReference>
<dbReference type="GO" id="GO:0008270">
    <property type="term" value="F:zinc ion binding"/>
    <property type="evidence" value="ECO:0007669"/>
    <property type="project" value="UniProtKB-KW"/>
</dbReference>
<dbReference type="Proteomes" id="UP000484875">
    <property type="component" value="Unassembled WGS sequence"/>
</dbReference>
<dbReference type="AlphaFoldDB" id="A0A845HD21"/>
<keyword evidence="2" id="KW-0862">Zinc</keyword>
<dbReference type="InterPro" id="IPR049730">
    <property type="entry name" value="SNF2/RAD54-like_C"/>
</dbReference>